<comment type="pathway">
    <text evidence="1 13">Cell wall biogenesis; peptidoglycan biosynthesis.</text>
</comment>
<dbReference type="GO" id="GO:0008360">
    <property type="term" value="P:regulation of cell shape"/>
    <property type="evidence" value="ECO:0007669"/>
    <property type="project" value="UniProtKB-UniRule"/>
</dbReference>
<dbReference type="InterPro" id="IPR005490">
    <property type="entry name" value="LD_TPept_cat_dom"/>
</dbReference>
<evidence type="ECO:0000313" key="18">
    <source>
        <dbReference type="Proteomes" id="UP000027178"/>
    </source>
</evidence>
<dbReference type="HOGENOM" id="CLU_039404_3_0_11"/>
<feature type="chain" id="PRO_5001632257" description="L,D-TPase catalytic domain-containing protein" evidence="15">
    <location>
        <begin position="25"/>
        <end position="467"/>
    </location>
</feature>
<dbReference type="Gene3D" id="2.60.40.3710">
    <property type="match status" value="1"/>
</dbReference>
<comment type="caution">
    <text evidence="17">The sequence shown here is derived from an EMBL/GenBank/DDBJ whole genome shotgun (WGS) entry which is preliminary data.</text>
</comment>
<evidence type="ECO:0000256" key="9">
    <source>
        <dbReference type="ARBA" id="ARBA00023288"/>
    </source>
</evidence>
<keyword evidence="6 13" id="KW-0573">Peptidoglycan synthesis</keyword>
<keyword evidence="11 13" id="KW-0961">Cell wall biogenesis/degradation</keyword>
<dbReference type="UniPathway" id="UPA00219"/>
<feature type="domain" description="L,D-TPase catalytic" evidence="16">
    <location>
        <begin position="240"/>
        <end position="365"/>
    </location>
</feature>
<dbReference type="Gene3D" id="2.40.440.10">
    <property type="entry name" value="L,D-transpeptidase catalytic domain-like"/>
    <property type="match status" value="1"/>
</dbReference>
<proteinExistence type="predicted"/>
<dbReference type="eggNOG" id="COG1376">
    <property type="taxonomic scope" value="Bacteria"/>
</dbReference>
<dbReference type="PANTHER" id="PTHR30582:SF2">
    <property type="entry name" value="L,D-TRANSPEPTIDASE YCIB-RELATED"/>
    <property type="match status" value="1"/>
</dbReference>
<dbReference type="PROSITE" id="PS52029">
    <property type="entry name" value="LD_TPASE"/>
    <property type="match status" value="1"/>
</dbReference>
<dbReference type="Pfam" id="PF17964">
    <property type="entry name" value="Big_10"/>
    <property type="match status" value="1"/>
</dbReference>
<dbReference type="GO" id="GO:0018104">
    <property type="term" value="P:peptidoglycan-protein cross-linking"/>
    <property type="evidence" value="ECO:0007669"/>
    <property type="project" value="TreeGrafter"/>
</dbReference>
<accession>A0A066Z7V1</accession>
<dbReference type="CDD" id="cd16913">
    <property type="entry name" value="YkuD_like"/>
    <property type="match status" value="1"/>
</dbReference>
<dbReference type="GO" id="GO:0071555">
    <property type="term" value="P:cell wall organization"/>
    <property type="evidence" value="ECO:0007669"/>
    <property type="project" value="UniProtKB-UniRule"/>
</dbReference>
<dbReference type="Pfam" id="PF03734">
    <property type="entry name" value="YkuD"/>
    <property type="match status" value="1"/>
</dbReference>
<organism evidence="17 18">
    <name type="scientific">Kitasatospora cheerisanensis KCTC 2395</name>
    <dbReference type="NCBI Taxonomy" id="1348663"/>
    <lineage>
        <taxon>Bacteria</taxon>
        <taxon>Bacillati</taxon>
        <taxon>Actinomycetota</taxon>
        <taxon>Actinomycetes</taxon>
        <taxon>Kitasatosporales</taxon>
        <taxon>Streptomycetaceae</taxon>
        <taxon>Kitasatospora</taxon>
    </lineage>
</organism>
<evidence type="ECO:0000256" key="13">
    <source>
        <dbReference type="PROSITE-ProRule" id="PRU01373"/>
    </source>
</evidence>
<keyword evidence="3" id="KW-0808">Transferase</keyword>
<dbReference type="InterPro" id="IPR041280">
    <property type="entry name" value="Big_10"/>
</dbReference>
<reference evidence="17 18" key="1">
    <citation type="submission" date="2014-05" db="EMBL/GenBank/DDBJ databases">
        <title>Draft Genome Sequence of Kitasatospora cheerisanensis KCTC 2395.</title>
        <authorList>
            <person name="Nam D.H."/>
        </authorList>
    </citation>
    <scope>NUCLEOTIDE SEQUENCE [LARGE SCALE GENOMIC DNA]</scope>
    <source>
        <strain evidence="17 18">KCTC 2395</strain>
    </source>
</reference>
<feature type="region of interest" description="Disordered" evidence="14">
    <location>
        <begin position="401"/>
        <end position="467"/>
    </location>
</feature>
<evidence type="ECO:0000256" key="8">
    <source>
        <dbReference type="ARBA" id="ARBA00023139"/>
    </source>
</evidence>
<gene>
    <name evidence="17" type="ORF">KCH_22280</name>
</gene>
<dbReference type="FunFam" id="2.40.440.10:FF:000005">
    <property type="entry name" value="L,D-transpeptidase 2"/>
    <property type="match status" value="1"/>
</dbReference>
<dbReference type="RefSeq" id="WP_244305273.1">
    <property type="nucleotide sequence ID" value="NZ_KK853997.1"/>
</dbReference>
<dbReference type="AlphaFoldDB" id="A0A066Z7V1"/>
<evidence type="ECO:0000256" key="14">
    <source>
        <dbReference type="SAM" id="MobiDB-lite"/>
    </source>
</evidence>
<feature type="signal peptide" evidence="15">
    <location>
        <begin position="1"/>
        <end position="24"/>
    </location>
</feature>
<keyword evidence="9" id="KW-0449">Lipoprotein</keyword>
<dbReference type="GO" id="GO:0005576">
    <property type="term" value="C:extracellular region"/>
    <property type="evidence" value="ECO:0007669"/>
    <property type="project" value="TreeGrafter"/>
</dbReference>
<evidence type="ECO:0000259" key="16">
    <source>
        <dbReference type="PROSITE" id="PS52029"/>
    </source>
</evidence>
<dbReference type="SUPFAM" id="SSF141523">
    <property type="entry name" value="L,D-transpeptidase catalytic domain-like"/>
    <property type="match status" value="1"/>
</dbReference>
<protein>
    <recommendedName>
        <fullName evidence="16">L,D-TPase catalytic domain-containing protein</fullName>
    </recommendedName>
</protein>
<dbReference type="GO" id="GO:0016746">
    <property type="term" value="F:acyltransferase activity"/>
    <property type="evidence" value="ECO:0007669"/>
    <property type="project" value="UniProtKB-KW"/>
</dbReference>
<feature type="active site" description="Proton donor/acceptor" evidence="13">
    <location>
        <position position="323"/>
    </location>
</feature>
<evidence type="ECO:0000256" key="7">
    <source>
        <dbReference type="ARBA" id="ARBA00023136"/>
    </source>
</evidence>
<evidence type="ECO:0000313" key="17">
    <source>
        <dbReference type="EMBL" id="KDN86411.1"/>
    </source>
</evidence>
<comment type="pathway">
    <text evidence="12">Glycan biosynthesis.</text>
</comment>
<keyword evidence="7" id="KW-0472">Membrane</keyword>
<keyword evidence="2" id="KW-1003">Cell membrane</keyword>
<dbReference type="InterPro" id="IPR038063">
    <property type="entry name" value="Transpep_catalytic_dom"/>
</dbReference>
<evidence type="ECO:0000256" key="12">
    <source>
        <dbReference type="ARBA" id="ARBA00060592"/>
    </source>
</evidence>
<keyword evidence="5 13" id="KW-0133">Cell shape</keyword>
<evidence type="ECO:0000256" key="3">
    <source>
        <dbReference type="ARBA" id="ARBA00022679"/>
    </source>
</evidence>
<feature type="compositionally biased region" description="Low complexity" evidence="14">
    <location>
        <begin position="412"/>
        <end position="425"/>
    </location>
</feature>
<sequence>MKGSRTVSTRTALAALLVITPAAACSGGGESKNSPHRIDVAPLIHTSAAGDKVDPAKAFSVTTDGTTKLGAVTVTGPDGKPVAGQLAADGQHWQTTDPLRAGAGYTVKVAAEDGRGGSGEIDSSFTTAAAQHVVNAELGPDSSGSGVYGVGQPLTVKLSEKVTDAAARQQIERGLTVTSQPAVTGAWYWIDDQNLHFRPQDYWPANTTVKLAYELPGERIADGVYGGEKQSLALRTGDRIEAVIDAGSDELTYKRNGEVVRTIPVTTGKPGFDTRNGVKVVLGQEASVRMSGETIGIPDGSSESYDLDVQWATRVTWSGEYVHAAPWSTWAQGRENVSHGCTGMSTDNAKWFFDNTRVGDLVQVVNSRGHEMEPFGNGFGDWNVDWDEYVKHSALGKPVTTATPAEGVNATPAPSAGASAPASGLRRPRRRGPRAGDVRRGPPGSVLLPGGPPLSARRRVRRCRGGA</sequence>
<evidence type="ECO:0000256" key="1">
    <source>
        <dbReference type="ARBA" id="ARBA00004752"/>
    </source>
</evidence>
<dbReference type="InterPro" id="IPR050979">
    <property type="entry name" value="LD-transpeptidase"/>
</dbReference>
<evidence type="ECO:0000256" key="11">
    <source>
        <dbReference type="ARBA" id="ARBA00023316"/>
    </source>
</evidence>
<dbReference type="EMBL" id="JNBY01000073">
    <property type="protein sequence ID" value="KDN86411.1"/>
    <property type="molecule type" value="Genomic_DNA"/>
</dbReference>
<dbReference type="PATRIC" id="fig|1348663.4.peg.2155"/>
<evidence type="ECO:0000256" key="15">
    <source>
        <dbReference type="SAM" id="SignalP"/>
    </source>
</evidence>
<dbReference type="GO" id="GO:0071972">
    <property type="term" value="F:peptidoglycan L,D-transpeptidase activity"/>
    <property type="evidence" value="ECO:0007669"/>
    <property type="project" value="TreeGrafter"/>
</dbReference>
<dbReference type="Gene3D" id="2.60.40.3780">
    <property type="match status" value="1"/>
</dbReference>
<feature type="active site" description="Nucleophile" evidence="13">
    <location>
        <position position="341"/>
    </location>
</feature>
<feature type="compositionally biased region" description="Basic residues" evidence="14">
    <location>
        <begin position="456"/>
        <end position="467"/>
    </location>
</feature>
<keyword evidence="10" id="KW-0012">Acyltransferase</keyword>
<dbReference type="Proteomes" id="UP000027178">
    <property type="component" value="Unassembled WGS sequence"/>
</dbReference>
<evidence type="ECO:0000256" key="4">
    <source>
        <dbReference type="ARBA" id="ARBA00022729"/>
    </source>
</evidence>
<keyword evidence="4 15" id="KW-0732">Signal</keyword>
<evidence type="ECO:0000256" key="2">
    <source>
        <dbReference type="ARBA" id="ARBA00022475"/>
    </source>
</evidence>
<evidence type="ECO:0000256" key="6">
    <source>
        <dbReference type="ARBA" id="ARBA00022984"/>
    </source>
</evidence>
<dbReference type="PANTHER" id="PTHR30582">
    <property type="entry name" value="L,D-TRANSPEPTIDASE"/>
    <property type="match status" value="1"/>
</dbReference>
<evidence type="ECO:0000256" key="5">
    <source>
        <dbReference type="ARBA" id="ARBA00022960"/>
    </source>
</evidence>
<evidence type="ECO:0000256" key="10">
    <source>
        <dbReference type="ARBA" id="ARBA00023315"/>
    </source>
</evidence>
<name>A0A066Z7V1_9ACTN</name>
<keyword evidence="8" id="KW-0564">Palmitate</keyword>
<feature type="compositionally biased region" description="Low complexity" evidence="14">
    <location>
        <begin position="441"/>
        <end position="455"/>
    </location>
</feature>
<keyword evidence="18" id="KW-1185">Reference proteome</keyword>